<organism evidence="1 2">
    <name type="scientific">Actinoplanes sandaracinus</name>
    <dbReference type="NCBI Taxonomy" id="3045177"/>
    <lineage>
        <taxon>Bacteria</taxon>
        <taxon>Bacillati</taxon>
        <taxon>Actinomycetota</taxon>
        <taxon>Actinomycetes</taxon>
        <taxon>Micromonosporales</taxon>
        <taxon>Micromonosporaceae</taxon>
        <taxon>Actinoplanes</taxon>
    </lineage>
</organism>
<evidence type="ECO:0000313" key="2">
    <source>
        <dbReference type="Proteomes" id="UP001241758"/>
    </source>
</evidence>
<accession>A0ABT6WYZ5</accession>
<evidence type="ECO:0000313" key="1">
    <source>
        <dbReference type="EMBL" id="MDI6104825.1"/>
    </source>
</evidence>
<keyword evidence="2" id="KW-1185">Reference proteome</keyword>
<sequence>MTPRVDELLAEIRAALPPVTTPFTRADRADRVYEGYLFAQVIAAAAECGAEVVFKDRDGDEVRDLVFRGAPGSLYTWSRFTYAVLYLGQARPVEVHLRVKVQGRVLACESDVLLIDMQAASDSRDKKKLPKPSGCVLTVEGKHYLGPLPRDEVMQYRGVRSEFPSTMTSLFVANSFSVPANQCLSGLKQPYELGVMPRTRFQQHLRSQIREALRRHVIKFDFSHRM</sequence>
<dbReference type="EMBL" id="JASCTH010000037">
    <property type="protein sequence ID" value="MDI6104825.1"/>
    <property type="molecule type" value="Genomic_DNA"/>
</dbReference>
<protein>
    <recommendedName>
        <fullName evidence="3">Transposase</fullName>
    </recommendedName>
</protein>
<proteinExistence type="predicted"/>
<evidence type="ECO:0008006" key="3">
    <source>
        <dbReference type="Google" id="ProtNLM"/>
    </source>
</evidence>
<gene>
    <name evidence="1" type="ORF">QLQ12_40180</name>
</gene>
<name>A0ABT6WYZ5_9ACTN</name>
<reference evidence="1 2" key="1">
    <citation type="submission" date="2023-05" db="EMBL/GenBank/DDBJ databases">
        <title>Actinoplanes sp. NEAU-A12 genome sequencing.</title>
        <authorList>
            <person name="Wang Z.-S."/>
        </authorList>
    </citation>
    <scope>NUCLEOTIDE SEQUENCE [LARGE SCALE GENOMIC DNA]</scope>
    <source>
        <strain evidence="1 2">NEAU-A12</strain>
    </source>
</reference>
<dbReference type="RefSeq" id="WP_282766248.1">
    <property type="nucleotide sequence ID" value="NZ_JASCTH010000037.1"/>
</dbReference>
<comment type="caution">
    <text evidence="1">The sequence shown here is derived from an EMBL/GenBank/DDBJ whole genome shotgun (WGS) entry which is preliminary data.</text>
</comment>
<dbReference type="Proteomes" id="UP001241758">
    <property type="component" value="Unassembled WGS sequence"/>
</dbReference>